<accession>A0A1X1FG09</accession>
<dbReference type="InterPro" id="IPR046335">
    <property type="entry name" value="LacI/GalR-like_sensor"/>
</dbReference>
<protein>
    <submittedName>
        <fullName evidence="5">HTH-type transcriptional regulator KdgR</fullName>
    </submittedName>
</protein>
<evidence type="ECO:0000259" key="4">
    <source>
        <dbReference type="Pfam" id="PF13377"/>
    </source>
</evidence>
<dbReference type="EMBL" id="MSBD01000020">
    <property type="protein sequence ID" value="ORN30205.1"/>
    <property type="molecule type" value="Genomic_DNA"/>
</dbReference>
<dbReference type="STRING" id="152331.FAM21731_00960"/>
<dbReference type="GeneID" id="69802740"/>
<dbReference type="Proteomes" id="UP000193009">
    <property type="component" value="Unassembled WGS sequence"/>
</dbReference>
<dbReference type="InterPro" id="IPR028082">
    <property type="entry name" value="Peripla_BP_I"/>
</dbReference>
<gene>
    <name evidence="5" type="ORF">FAM23169_00910</name>
</gene>
<dbReference type="Gene3D" id="3.40.50.2300">
    <property type="match status" value="2"/>
</dbReference>
<comment type="caution">
    <text evidence="5">The sequence shown here is derived from an EMBL/GenBank/DDBJ whole genome shotgun (WGS) entry which is preliminary data.</text>
</comment>
<reference evidence="5 6" key="1">
    <citation type="journal article" date="2017" name="Front. Microbiol.">
        <title>The Histidine Decarboxylase Gene Cluster of Lactobacillus parabuchneri Was Gained by Horizontal Gene Transfer and Is Mobile within the Species.</title>
        <authorList>
            <person name="Wuthrich D."/>
            <person name="Berthoud H."/>
            <person name="Wechsler D."/>
            <person name="Eugster E."/>
            <person name="Irmler S."/>
            <person name="Bruggmann R."/>
        </authorList>
    </citation>
    <scope>NUCLEOTIDE SEQUENCE [LARGE SCALE GENOMIC DNA]</scope>
    <source>
        <strain evidence="5 6">FAM23169</strain>
    </source>
</reference>
<keyword evidence="2" id="KW-0238">DNA-binding</keyword>
<evidence type="ECO:0000256" key="3">
    <source>
        <dbReference type="ARBA" id="ARBA00023163"/>
    </source>
</evidence>
<dbReference type="RefSeq" id="WP_057911176.1">
    <property type="nucleotide sequence ID" value="NZ_CP018796.1"/>
</dbReference>
<dbReference type="AlphaFoldDB" id="A0A1X1FG09"/>
<dbReference type="SUPFAM" id="SSF53822">
    <property type="entry name" value="Periplasmic binding protein-like I"/>
    <property type="match status" value="1"/>
</dbReference>
<keyword evidence="3" id="KW-0804">Transcription</keyword>
<proteinExistence type="predicted"/>
<evidence type="ECO:0000256" key="2">
    <source>
        <dbReference type="ARBA" id="ARBA00023125"/>
    </source>
</evidence>
<evidence type="ECO:0000256" key="1">
    <source>
        <dbReference type="ARBA" id="ARBA00023015"/>
    </source>
</evidence>
<dbReference type="Pfam" id="PF13377">
    <property type="entry name" value="Peripla_BP_3"/>
    <property type="match status" value="1"/>
</dbReference>
<feature type="domain" description="Transcriptional regulator LacI/GalR-like sensor" evidence="4">
    <location>
        <begin position="8"/>
        <end position="82"/>
    </location>
</feature>
<evidence type="ECO:0000313" key="6">
    <source>
        <dbReference type="Proteomes" id="UP000193009"/>
    </source>
</evidence>
<dbReference type="KEGG" id="lpar:FAM21731_00960"/>
<keyword evidence="1" id="KW-0805">Transcription regulation</keyword>
<organism evidence="5 6">
    <name type="scientific">Lentilactobacillus parabuchneri</name>
    <dbReference type="NCBI Taxonomy" id="152331"/>
    <lineage>
        <taxon>Bacteria</taxon>
        <taxon>Bacillati</taxon>
        <taxon>Bacillota</taxon>
        <taxon>Bacilli</taxon>
        <taxon>Lactobacillales</taxon>
        <taxon>Lactobacillaceae</taxon>
        <taxon>Lentilactobacillus</taxon>
    </lineage>
</organism>
<name>A0A1X1FG09_9LACO</name>
<sequence length="91" mass="10577">MRTDQYFVNQVKQIMERQRSGKPGFFTMNGRVLLHLLKAMQKLGYHYPEDAGIGSYEDLDWMEIIQPGISCIHQDSFNLGVTTVKYFSKQT</sequence>
<keyword evidence="6" id="KW-1185">Reference proteome</keyword>
<evidence type="ECO:0000313" key="5">
    <source>
        <dbReference type="EMBL" id="ORN30205.1"/>
    </source>
</evidence>
<dbReference type="GO" id="GO:0003677">
    <property type="term" value="F:DNA binding"/>
    <property type="evidence" value="ECO:0007669"/>
    <property type="project" value="UniProtKB-KW"/>
</dbReference>